<accession>A0A6D2IA17</accession>
<sequence length="161" mass="18012">MFRRIIYGVLQMQAPLSLLDEMYSFVLSLSQGQALWQEYIKREDEKKKKMKQRQSSTSRDRSTSAPAQSLHQRASSVDLGSVRFPTPPLNQQLRFRHSRTSSTLSRPSRRVQGLLANLQDATGLTQIVNQSGSASGRMDGHVAELNGAKGLMLSWMRACSG</sequence>
<comment type="caution">
    <text evidence="2">The sequence shown here is derived from an EMBL/GenBank/DDBJ whole genome shotgun (WGS) entry which is preliminary data.</text>
</comment>
<feature type="compositionally biased region" description="Polar residues" evidence="1">
    <location>
        <begin position="65"/>
        <end position="75"/>
    </location>
</feature>
<evidence type="ECO:0000256" key="1">
    <source>
        <dbReference type="SAM" id="MobiDB-lite"/>
    </source>
</evidence>
<feature type="region of interest" description="Disordered" evidence="1">
    <location>
        <begin position="44"/>
        <end position="108"/>
    </location>
</feature>
<dbReference type="Proteomes" id="UP000467841">
    <property type="component" value="Unassembled WGS sequence"/>
</dbReference>
<evidence type="ECO:0000313" key="2">
    <source>
        <dbReference type="EMBL" id="CAA7025060.1"/>
    </source>
</evidence>
<dbReference type="EMBL" id="CACVBM020000976">
    <property type="protein sequence ID" value="CAA7025060.1"/>
    <property type="molecule type" value="Genomic_DNA"/>
</dbReference>
<keyword evidence="3" id="KW-1185">Reference proteome</keyword>
<proteinExistence type="predicted"/>
<gene>
    <name evidence="2" type="ORF">MERR_LOCUS12295</name>
</gene>
<name>A0A6D2IA17_9BRAS</name>
<evidence type="ECO:0000313" key="3">
    <source>
        <dbReference type="Proteomes" id="UP000467841"/>
    </source>
</evidence>
<reference evidence="2" key="1">
    <citation type="submission" date="2020-01" db="EMBL/GenBank/DDBJ databases">
        <authorList>
            <person name="Mishra B."/>
        </authorList>
    </citation>
    <scope>NUCLEOTIDE SEQUENCE [LARGE SCALE GENOMIC DNA]</scope>
</reference>
<protein>
    <submittedName>
        <fullName evidence="2">Uncharacterized protein</fullName>
    </submittedName>
</protein>
<dbReference type="AlphaFoldDB" id="A0A6D2IA17"/>
<organism evidence="2 3">
    <name type="scientific">Microthlaspi erraticum</name>
    <dbReference type="NCBI Taxonomy" id="1685480"/>
    <lineage>
        <taxon>Eukaryota</taxon>
        <taxon>Viridiplantae</taxon>
        <taxon>Streptophyta</taxon>
        <taxon>Embryophyta</taxon>
        <taxon>Tracheophyta</taxon>
        <taxon>Spermatophyta</taxon>
        <taxon>Magnoliopsida</taxon>
        <taxon>eudicotyledons</taxon>
        <taxon>Gunneridae</taxon>
        <taxon>Pentapetalae</taxon>
        <taxon>rosids</taxon>
        <taxon>malvids</taxon>
        <taxon>Brassicales</taxon>
        <taxon>Brassicaceae</taxon>
        <taxon>Coluteocarpeae</taxon>
        <taxon>Microthlaspi</taxon>
    </lineage>
</organism>